<dbReference type="EMBL" id="CP113797">
    <property type="protein sequence ID" value="WAL61480.1"/>
    <property type="molecule type" value="Genomic_DNA"/>
</dbReference>
<dbReference type="RefSeq" id="WP_268611450.1">
    <property type="nucleotide sequence ID" value="NZ_CP113797.1"/>
</dbReference>
<keyword evidence="3" id="KW-1185">Reference proteome</keyword>
<organism evidence="2 3">
    <name type="scientific">Thermocoleostomius sinensis A174</name>
    <dbReference type="NCBI Taxonomy" id="2016057"/>
    <lineage>
        <taxon>Bacteria</taxon>
        <taxon>Bacillati</taxon>
        <taxon>Cyanobacteriota</taxon>
        <taxon>Cyanophyceae</taxon>
        <taxon>Oculatellales</taxon>
        <taxon>Oculatellaceae</taxon>
        <taxon>Thermocoleostomius</taxon>
    </lineage>
</organism>
<dbReference type="SUPFAM" id="SSF52266">
    <property type="entry name" value="SGNH hydrolase"/>
    <property type="match status" value="1"/>
</dbReference>
<dbReference type="InterPro" id="IPR036514">
    <property type="entry name" value="SGNH_hydro_sf"/>
</dbReference>
<dbReference type="Proteomes" id="UP001163152">
    <property type="component" value="Chromosome"/>
</dbReference>
<dbReference type="Pfam" id="PF13472">
    <property type="entry name" value="Lipase_GDSL_2"/>
    <property type="match status" value="1"/>
</dbReference>
<dbReference type="PANTHER" id="PTHR30383:SF5">
    <property type="entry name" value="SGNH HYDROLASE-TYPE ESTERASE DOMAIN-CONTAINING PROTEIN"/>
    <property type="match status" value="1"/>
</dbReference>
<dbReference type="PANTHER" id="PTHR30383">
    <property type="entry name" value="THIOESTERASE 1/PROTEASE 1/LYSOPHOSPHOLIPASE L1"/>
    <property type="match status" value="1"/>
</dbReference>
<feature type="domain" description="SGNH hydrolase-type esterase" evidence="1">
    <location>
        <begin position="212"/>
        <end position="347"/>
    </location>
</feature>
<evidence type="ECO:0000313" key="2">
    <source>
        <dbReference type="EMBL" id="WAL61480.1"/>
    </source>
</evidence>
<dbReference type="InterPro" id="IPR013830">
    <property type="entry name" value="SGNH_hydro"/>
</dbReference>
<evidence type="ECO:0000259" key="1">
    <source>
        <dbReference type="Pfam" id="PF13472"/>
    </source>
</evidence>
<reference evidence="2" key="1">
    <citation type="submission" date="2022-12" db="EMBL/GenBank/DDBJ databases">
        <title>Polyphasic identification of a Novel Hot-Spring Cyanobacterium Ocullathermofonsia sinensis gen nov. sp. nov. and Genomic Insights on its Adaptations to the Thermal Habitat.</title>
        <authorList>
            <person name="Daroch M."/>
            <person name="Tang J."/>
            <person name="Jiang Y."/>
        </authorList>
    </citation>
    <scope>NUCLEOTIDE SEQUENCE</scope>
    <source>
        <strain evidence="2">PKUAC-SCTA174</strain>
    </source>
</reference>
<dbReference type="GO" id="GO:0004622">
    <property type="term" value="F:phosphatidylcholine lysophospholipase activity"/>
    <property type="evidence" value="ECO:0007669"/>
    <property type="project" value="TreeGrafter"/>
</dbReference>
<name>A0A9E8ZDT8_9CYAN</name>
<proteinExistence type="predicted"/>
<dbReference type="Gene3D" id="3.40.50.1110">
    <property type="entry name" value="SGNH hydrolase"/>
    <property type="match status" value="1"/>
</dbReference>
<dbReference type="InterPro" id="IPR051532">
    <property type="entry name" value="Ester_Hydrolysis_Enzymes"/>
</dbReference>
<evidence type="ECO:0000313" key="3">
    <source>
        <dbReference type="Proteomes" id="UP001163152"/>
    </source>
</evidence>
<accession>A0A9E8ZDT8</accession>
<protein>
    <submittedName>
        <fullName evidence="2">GDSL-type esterase/lipase family protein</fullName>
    </submittedName>
</protein>
<dbReference type="AlphaFoldDB" id="A0A9E8ZDT8"/>
<sequence length="357" mass="40193">MSDLCLLVASLITQGRISGWLLANSISKLPTLFPNVITEEFSRWCNRMTIAEIENLGHTVFVSQVEVDRPEFSHQPRVVPMAMLGDTAMTWAPDRSISVPVPIPVRIQAPALPEPLFHDPIDVPIRPVSGAQLYQQRLAALIAGKTYTRLPVDSFHEHWLNATEQPTHNQWIDLLHQEARAMANGQGNARLTVLLGDSLSLWFPLELMSTDRFWLNQGISGDTTAGILQRLDAFRETRPDTIYVMAGINDLRRGATDAEVTNNLRLIMQRLRRAHPYAKIIIHSILPTRLAALPTTRIHRLNQAIAAMTQEEGVLFLNLQPVFMDETGILHRDLTTDGLHLNERGYRTWGNAMLSML</sequence>
<dbReference type="KEGG" id="tsin:OXH18_05685"/>
<gene>
    <name evidence="2" type="ORF">OXH18_05685</name>
</gene>